<feature type="transmembrane region" description="Helical" evidence="4">
    <location>
        <begin position="7"/>
        <end position="27"/>
    </location>
</feature>
<evidence type="ECO:0000256" key="1">
    <source>
        <dbReference type="ARBA" id="ARBA00023015"/>
    </source>
</evidence>
<keyword evidence="4" id="KW-0472">Membrane</keyword>
<keyword evidence="3" id="KW-0804">Transcription</keyword>
<evidence type="ECO:0000313" key="7">
    <source>
        <dbReference type="Proteomes" id="UP000192660"/>
    </source>
</evidence>
<keyword evidence="4" id="KW-1133">Transmembrane helix</keyword>
<protein>
    <submittedName>
        <fullName evidence="6">Regulatory protein, luxR family</fullName>
    </submittedName>
</protein>
<evidence type="ECO:0000256" key="3">
    <source>
        <dbReference type="ARBA" id="ARBA00023163"/>
    </source>
</evidence>
<dbReference type="Gene3D" id="1.10.10.10">
    <property type="entry name" value="Winged helix-like DNA-binding domain superfamily/Winged helix DNA-binding domain"/>
    <property type="match status" value="1"/>
</dbReference>
<dbReference type="SMART" id="SM00421">
    <property type="entry name" value="HTH_LUXR"/>
    <property type="match status" value="1"/>
</dbReference>
<accession>A0A1W1WLT6</accession>
<feature type="transmembrane region" description="Helical" evidence="4">
    <location>
        <begin position="140"/>
        <end position="163"/>
    </location>
</feature>
<evidence type="ECO:0000256" key="2">
    <source>
        <dbReference type="ARBA" id="ARBA00023125"/>
    </source>
</evidence>
<dbReference type="SUPFAM" id="SSF46894">
    <property type="entry name" value="C-terminal effector domain of the bipartite response regulators"/>
    <property type="match status" value="1"/>
</dbReference>
<dbReference type="STRING" id="28034.BFX07_06615"/>
<dbReference type="InterPro" id="IPR016032">
    <property type="entry name" value="Sig_transdc_resp-reg_C-effctor"/>
</dbReference>
<gene>
    <name evidence="6" type="ORF">SAMN00768000_3252</name>
</gene>
<evidence type="ECO:0000313" key="6">
    <source>
        <dbReference type="EMBL" id="SMC07195.1"/>
    </source>
</evidence>
<evidence type="ECO:0000259" key="5">
    <source>
        <dbReference type="PROSITE" id="PS50043"/>
    </source>
</evidence>
<feature type="transmembrane region" description="Helical" evidence="4">
    <location>
        <begin position="73"/>
        <end position="90"/>
    </location>
</feature>
<dbReference type="PANTHER" id="PTHR43214:SF41">
    <property type="entry name" value="NITRATE_NITRITE RESPONSE REGULATOR PROTEIN NARP"/>
    <property type="match status" value="1"/>
</dbReference>
<proteinExistence type="predicted"/>
<keyword evidence="1" id="KW-0805">Transcription regulation</keyword>
<keyword evidence="7" id="KW-1185">Reference proteome</keyword>
<dbReference type="GO" id="GO:0003677">
    <property type="term" value="F:DNA binding"/>
    <property type="evidence" value="ECO:0007669"/>
    <property type="project" value="UniProtKB-KW"/>
</dbReference>
<dbReference type="InterPro" id="IPR036388">
    <property type="entry name" value="WH-like_DNA-bd_sf"/>
</dbReference>
<dbReference type="PROSITE" id="PS50043">
    <property type="entry name" value="HTH_LUXR_2"/>
    <property type="match status" value="1"/>
</dbReference>
<name>A0A1W1WLT6_SULTA</name>
<dbReference type="GO" id="GO:0006355">
    <property type="term" value="P:regulation of DNA-templated transcription"/>
    <property type="evidence" value="ECO:0007669"/>
    <property type="project" value="InterPro"/>
</dbReference>
<feature type="domain" description="HTH luxR-type" evidence="5">
    <location>
        <begin position="238"/>
        <end position="304"/>
    </location>
</feature>
<keyword evidence="4" id="KW-0812">Transmembrane</keyword>
<dbReference type="Pfam" id="PF00196">
    <property type="entry name" value="GerE"/>
    <property type="match status" value="1"/>
</dbReference>
<evidence type="ECO:0000256" key="4">
    <source>
        <dbReference type="SAM" id="Phobius"/>
    </source>
</evidence>
<dbReference type="AlphaFoldDB" id="A0A1W1WLT6"/>
<organism evidence="6 7">
    <name type="scientific">Sulfobacillus thermosulfidooxidans (strain DSM 9293 / VKM B-1269 / AT-1)</name>
    <dbReference type="NCBI Taxonomy" id="929705"/>
    <lineage>
        <taxon>Bacteria</taxon>
        <taxon>Bacillati</taxon>
        <taxon>Bacillota</taxon>
        <taxon>Clostridia</taxon>
        <taxon>Eubacteriales</taxon>
        <taxon>Clostridiales Family XVII. Incertae Sedis</taxon>
        <taxon>Sulfobacillus</taxon>
    </lineage>
</organism>
<dbReference type="Proteomes" id="UP000192660">
    <property type="component" value="Unassembled WGS sequence"/>
</dbReference>
<dbReference type="PANTHER" id="PTHR43214">
    <property type="entry name" value="TWO-COMPONENT RESPONSE REGULATOR"/>
    <property type="match status" value="1"/>
</dbReference>
<sequence length="324" mass="36856">MVKIPAQIAPVFFVRAVIPVICLTSFLCVPSHPLVFSIIAVIALIDILMQFVSHSHRQEVRDSYSLNALKGSWIRDLTYTLTIYGIYFRYPQVPALSLSPVAVAEGMIFAASPQLIAMLSLFGGLIVIRRIIFASIGLPMIHISWLFFLITTLIMASVLGWLLTQQQETQQRLEFTHQQSRKILAAIIDRILITNKIILEETERTRLDHLIKAVCDGDDNAQDCDRLGQTISQTLQQRQHALNLLTEREREILTFMAQKNLSYRAIAQKLHVSEGTIRAHASNIMQKAHVHSRQDAVIWAQSWHLLPINGPLREKISQHHYETE</sequence>
<keyword evidence="2" id="KW-0238">DNA-binding</keyword>
<dbReference type="EMBL" id="FWWY01000001">
    <property type="protein sequence ID" value="SMC07195.1"/>
    <property type="molecule type" value="Genomic_DNA"/>
</dbReference>
<dbReference type="InterPro" id="IPR039420">
    <property type="entry name" value="WalR-like"/>
</dbReference>
<reference evidence="7" key="1">
    <citation type="submission" date="2017-04" db="EMBL/GenBank/DDBJ databases">
        <authorList>
            <person name="Varghese N."/>
            <person name="Submissions S."/>
        </authorList>
    </citation>
    <scope>NUCLEOTIDE SEQUENCE [LARGE SCALE GENOMIC DNA]</scope>
    <source>
        <strain evidence="7">DSM 9293</strain>
    </source>
</reference>
<feature type="transmembrane region" description="Helical" evidence="4">
    <location>
        <begin position="102"/>
        <end position="128"/>
    </location>
</feature>
<dbReference type="CDD" id="cd06170">
    <property type="entry name" value="LuxR_C_like"/>
    <property type="match status" value="1"/>
</dbReference>
<feature type="transmembrane region" description="Helical" evidence="4">
    <location>
        <begin position="33"/>
        <end position="52"/>
    </location>
</feature>
<dbReference type="InterPro" id="IPR000792">
    <property type="entry name" value="Tscrpt_reg_LuxR_C"/>
</dbReference>